<dbReference type="PANTHER" id="PTHR47843">
    <property type="entry name" value="BTB DOMAIN-CONTAINING PROTEIN-RELATED"/>
    <property type="match status" value="1"/>
</dbReference>
<dbReference type="GeneID" id="68351037"/>
<dbReference type="Proteomes" id="UP000824596">
    <property type="component" value="Unassembled WGS sequence"/>
</dbReference>
<evidence type="ECO:0000259" key="2">
    <source>
        <dbReference type="Pfam" id="PF00651"/>
    </source>
</evidence>
<proteinExistence type="predicted"/>
<organism evidence="3 4">
    <name type="scientific">Hirsutella rhossiliensis</name>
    <dbReference type="NCBI Taxonomy" id="111463"/>
    <lineage>
        <taxon>Eukaryota</taxon>
        <taxon>Fungi</taxon>
        <taxon>Dikarya</taxon>
        <taxon>Ascomycota</taxon>
        <taxon>Pezizomycotina</taxon>
        <taxon>Sordariomycetes</taxon>
        <taxon>Hypocreomycetidae</taxon>
        <taxon>Hypocreales</taxon>
        <taxon>Ophiocordycipitaceae</taxon>
        <taxon>Hirsutella</taxon>
    </lineage>
</organism>
<accession>A0A9P8SLQ0</accession>
<name>A0A9P8SLQ0_9HYPO</name>
<feature type="domain" description="BTB" evidence="2">
    <location>
        <begin position="50"/>
        <end position="105"/>
    </location>
</feature>
<protein>
    <recommendedName>
        <fullName evidence="2">BTB domain-containing protein</fullName>
    </recommendedName>
</protein>
<dbReference type="Pfam" id="PF00651">
    <property type="entry name" value="BTB"/>
    <property type="match status" value="1"/>
</dbReference>
<dbReference type="CDD" id="cd18186">
    <property type="entry name" value="BTB_POZ_ZBTB_KLHL-like"/>
    <property type="match status" value="1"/>
</dbReference>
<reference evidence="3" key="1">
    <citation type="submission" date="2021-09" db="EMBL/GenBank/DDBJ databases">
        <title>A high-quality genome of the endoparasitic fungus Hirsutella rhossiliensis with a comparison of Hirsutella genomes reveals transposable elements contributing to genome size variation.</title>
        <authorList>
            <person name="Lin R."/>
            <person name="Jiao Y."/>
            <person name="Sun X."/>
            <person name="Ling J."/>
            <person name="Xie B."/>
            <person name="Cheng X."/>
        </authorList>
    </citation>
    <scope>NUCLEOTIDE SEQUENCE</scope>
    <source>
        <strain evidence="3">HR02</strain>
    </source>
</reference>
<dbReference type="PANTHER" id="PTHR47843:SF5">
    <property type="entry name" value="BTB_POZ DOMAIN PROTEIN"/>
    <property type="match status" value="1"/>
</dbReference>
<dbReference type="SUPFAM" id="SSF54695">
    <property type="entry name" value="POZ domain"/>
    <property type="match status" value="1"/>
</dbReference>
<feature type="region of interest" description="Disordered" evidence="1">
    <location>
        <begin position="1"/>
        <end position="42"/>
    </location>
</feature>
<dbReference type="InterPro" id="IPR011333">
    <property type="entry name" value="SKP1/BTB/POZ_sf"/>
</dbReference>
<dbReference type="AlphaFoldDB" id="A0A9P8SLQ0"/>
<dbReference type="RefSeq" id="XP_044724012.1">
    <property type="nucleotide sequence ID" value="XM_044860379.1"/>
</dbReference>
<dbReference type="EMBL" id="JAIZPD010000002">
    <property type="protein sequence ID" value="KAH0966499.1"/>
    <property type="molecule type" value="Genomic_DNA"/>
</dbReference>
<evidence type="ECO:0000256" key="1">
    <source>
        <dbReference type="SAM" id="MobiDB-lite"/>
    </source>
</evidence>
<keyword evidence="4" id="KW-1185">Reference proteome</keyword>
<dbReference type="InterPro" id="IPR000210">
    <property type="entry name" value="BTB/POZ_dom"/>
</dbReference>
<evidence type="ECO:0000313" key="4">
    <source>
        <dbReference type="Proteomes" id="UP000824596"/>
    </source>
</evidence>
<comment type="caution">
    <text evidence="3">The sequence shown here is derived from an EMBL/GenBank/DDBJ whole genome shotgun (WGS) entry which is preliminary data.</text>
</comment>
<feature type="compositionally biased region" description="Polar residues" evidence="1">
    <location>
        <begin position="1"/>
        <end position="16"/>
    </location>
</feature>
<dbReference type="Gene3D" id="3.30.710.10">
    <property type="entry name" value="Potassium Channel Kv1.1, Chain A"/>
    <property type="match status" value="1"/>
</dbReference>
<gene>
    <name evidence="3" type="ORF">HRG_01908</name>
</gene>
<dbReference type="OrthoDB" id="6359816at2759"/>
<evidence type="ECO:0000313" key="3">
    <source>
        <dbReference type="EMBL" id="KAH0966499.1"/>
    </source>
</evidence>
<sequence length="160" mass="17714">MSQATPPSTNTPSSAATPKARPLASKKRKAEAETNMSNISDYSHLGGSPEYSHLTFACNGHEFNVHKAVVLPHSAVLRAAVQGRFLEAQTNVVFMDGFSPRTVRQRMREHMHVNAIADYYGIPALEKLANDNLRAIIQPCVAKENQSWFPVAQQIKTRRS</sequence>